<dbReference type="EMBL" id="CAJVPU010001939">
    <property type="protein sequence ID" value="CAG8491945.1"/>
    <property type="molecule type" value="Genomic_DNA"/>
</dbReference>
<organism evidence="1 2">
    <name type="scientific">Dentiscutata heterogama</name>
    <dbReference type="NCBI Taxonomy" id="1316150"/>
    <lineage>
        <taxon>Eukaryota</taxon>
        <taxon>Fungi</taxon>
        <taxon>Fungi incertae sedis</taxon>
        <taxon>Mucoromycota</taxon>
        <taxon>Glomeromycotina</taxon>
        <taxon>Glomeromycetes</taxon>
        <taxon>Diversisporales</taxon>
        <taxon>Gigasporaceae</taxon>
        <taxon>Dentiscutata</taxon>
    </lineage>
</organism>
<name>A0ACA9KT79_9GLOM</name>
<sequence length="763" mass="88882">METNPYGSFASPKENVYAKWYVDGKDYFYAVSETLMAARDEIFIEGWWLSPELYLRRPPACNETFRLDELLIKKANEGVKIYVVLYEENPIIMYLNSKHAESALMKHPNIIVFRHAERSFWTDVEWGFHWLWNRVFPNTTNIKHPETDPDSFWTHHEKIVVIDRHTAFIGGIDMSFGRYDTHAHSLADFPTIANFSEVWPGQDYNNVRIKDFEEVQKWKTVWISKEISARLPWHDISIGFIGDPTVDVTNHFIQRWNFIKSRKAREYSKYPFLKESVTSESPRVRTYNYFNETAEIDSLKGTCSVQILRSACKWSLGIELEKSIHHAYVHTIVNAKHFIYIENQFFSNYHTATHNGAIFYNKIGKALVRRIIKAHRLKEKFRVIVVMPLIPGFEGQLDEETVSSAALRLTMDLQYRAICRGDDKFDDSIWGQLKKADINPEDYISFYGLRTHAKIDSEAIKKATNIISETSQKFFKKLYPKGAKYDKNPIVTEQIYIHSKLMIVDDQIVICGSANLNDRSLLGRHDSEIAAIIKDTDEVDSKLAGKSFKASKFAVSLRRHLFKEYLGLLQDSDDDLSKVTHYCYPPPLHIENESCLFKTDDEKKLEDPVSDEFFNLWRSTAEENTKIYNGVFHCLPSDDVKTQSDYENFTPKSNKVPLGHVYDESKIQELEDIKGYLVLFPYDFLKEAETITFNKIKTLKDLKDDFGETKLSVEDELIEDLTRLIESTDPIFNRYKYHTFPQPMPKMHNIPIVLGLLEQIKRA</sequence>
<gene>
    <name evidence="1" type="ORF">DHETER_LOCUS2596</name>
</gene>
<evidence type="ECO:0000313" key="2">
    <source>
        <dbReference type="Proteomes" id="UP000789702"/>
    </source>
</evidence>
<comment type="caution">
    <text evidence="1">The sequence shown here is derived from an EMBL/GenBank/DDBJ whole genome shotgun (WGS) entry which is preliminary data.</text>
</comment>
<keyword evidence="2" id="KW-1185">Reference proteome</keyword>
<evidence type="ECO:0000313" key="1">
    <source>
        <dbReference type="EMBL" id="CAG8491945.1"/>
    </source>
</evidence>
<dbReference type="Proteomes" id="UP000789702">
    <property type="component" value="Unassembled WGS sequence"/>
</dbReference>
<feature type="non-terminal residue" evidence="1">
    <location>
        <position position="763"/>
    </location>
</feature>
<accession>A0ACA9KT79</accession>
<reference evidence="1" key="1">
    <citation type="submission" date="2021-06" db="EMBL/GenBank/DDBJ databases">
        <authorList>
            <person name="Kallberg Y."/>
            <person name="Tangrot J."/>
            <person name="Rosling A."/>
        </authorList>
    </citation>
    <scope>NUCLEOTIDE SEQUENCE</scope>
    <source>
        <strain evidence="1">IL203A</strain>
    </source>
</reference>
<protein>
    <submittedName>
        <fullName evidence="1">3315_t:CDS:1</fullName>
    </submittedName>
</protein>
<proteinExistence type="predicted"/>